<evidence type="ECO:0000313" key="4">
    <source>
        <dbReference type="Proteomes" id="UP000319731"/>
    </source>
</evidence>
<evidence type="ECO:0000259" key="2">
    <source>
        <dbReference type="Pfam" id="PF25794"/>
    </source>
</evidence>
<feature type="compositionally biased region" description="Polar residues" evidence="1">
    <location>
        <begin position="1422"/>
        <end position="1433"/>
    </location>
</feature>
<dbReference type="NCBIfam" id="NF047352">
    <property type="entry name" value="P_loop_sacsin"/>
    <property type="match status" value="1"/>
</dbReference>
<evidence type="ECO:0000313" key="3">
    <source>
        <dbReference type="EMBL" id="TPX34353.1"/>
    </source>
</evidence>
<reference evidence="3 4" key="1">
    <citation type="journal article" date="2019" name="Sci. Rep.">
        <title>Comparative genomics of chytrid fungi reveal insights into the obligate biotrophic and pathogenic lifestyle of Synchytrium endobioticum.</title>
        <authorList>
            <person name="van de Vossenberg B.T.L.H."/>
            <person name="Warris S."/>
            <person name="Nguyen H.D.T."/>
            <person name="van Gent-Pelzer M.P.E."/>
            <person name="Joly D.L."/>
            <person name="van de Geest H.C."/>
            <person name="Bonants P.J.M."/>
            <person name="Smith D.S."/>
            <person name="Levesque C.A."/>
            <person name="van der Lee T.A.J."/>
        </authorList>
    </citation>
    <scope>NUCLEOTIDE SEQUENCE [LARGE SCALE GENOMIC DNA]</scope>
    <source>
        <strain evidence="3 4">JEL517</strain>
    </source>
</reference>
<dbReference type="InterPro" id="IPR022155">
    <property type="entry name" value="DUF3684"/>
</dbReference>
<organism evidence="3 4">
    <name type="scientific">Synchytrium microbalum</name>
    <dbReference type="NCBI Taxonomy" id="1806994"/>
    <lineage>
        <taxon>Eukaryota</taxon>
        <taxon>Fungi</taxon>
        <taxon>Fungi incertae sedis</taxon>
        <taxon>Chytridiomycota</taxon>
        <taxon>Chytridiomycota incertae sedis</taxon>
        <taxon>Chytridiomycetes</taxon>
        <taxon>Synchytriales</taxon>
        <taxon>Synchytriaceae</taxon>
        <taxon>Synchytrium</taxon>
    </lineage>
</organism>
<gene>
    <name evidence="3" type="ORF">SmJEL517_g03025</name>
</gene>
<dbReference type="Proteomes" id="UP000319731">
    <property type="component" value="Unassembled WGS sequence"/>
</dbReference>
<proteinExistence type="predicted"/>
<dbReference type="OrthoDB" id="10031156at2759"/>
<accession>A0A507C9X8</accession>
<dbReference type="InterPro" id="IPR036890">
    <property type="entry name" value="HATPase_C_sf"/>
</dbReference>
<dbReference type="Pfam" id="PF25794">
    <property type="entry name" value="SACS"/>
    <property type="match status" value="1"/>
</dbReference>
<comment type="caution">
    <text evidence="3">The sequence shown here is derived from an EMBL/GenBank/DDBJ whole genome shotgun (WGS) entry which is preliminary data.</text>
</comment>
<dbReference type="Gene3D" id="3.30.565.10">
    <property type="entry name" value="Histidine kinase-like ATPase, C-terminal domain"/>
    <property type="match status" value="1"/>
</dbReference>
<dbReference type="PANTHER" id="PTHR47839:SF1">
    <property type="entry name" value="DOMAIN PROTEIN, PUTATIVE (AFU_ORTHOLOGUE AFUA_6G04830)-RELATED"/>
    <property type="match status" value="1"/>
</dbReference>
<dbReference type="PANTHER" id="PTHR47839">
    <property type="entry name" value="DOMAIN PROTEIN, PUTATIVE (AFU_ORTHOLOGUE AFUA_6G04830)-RELATED"/>
    <property type="match status" value="1"/>
</dbReference>
<feature type="domain" description="Sacsin/Nov" evidence="2">
    <location>
        <begin position="29"/>
        <end position="130"/>
    </location>
</feature>
<dbReference type="Pfam" id="PF12449">
    <property type="entry name" value="DUF3684"/>
    <property type="match status" value="1"/>
</dbReference>
<dbReference type="SUPFAM" id="SSF55874">
    <property type="entry name" value="ATPase domain of HSP90 chaperone/DNA topoisomerase II/histidine kinase"/>
    <property type="match status" value="1"/>
</dbReference>
<feature type="region of interest" description="Disordered" evidence="1">
    <location>
        <begin position="1536"/>
        <end position="1557"/>
    </location>
</feature>
<dbReference type="RefSeq" id="XP_031025117.1">
    <property type="nucleotide sequence ID" value="XM_031168953.1"/>
</dbReference>
<keyword evidence="4" id="KW-1185">Reference proteome</keyword>
<feature type="compositionally biased region" description="Polar residues" evidence="1">
    <location>
        <begin position="1536"/>
        <end position="1546"/>
    </location>
</feature>
<evidence type="ECO:0000256" key="1">
    <source>
        <dbReference type="SAM" id="MobiDB-lite"/>
    </source>
</evidence>
<dbReference type="GeneID" id="42004250"/>
<feature type="region of interest" description="Disordered" evidence="1">
    <location>
        <begin position="1318"/>
        <end position="1352"/>
    </location>
</feature>
<dbReference type="STRING" id="1806994.A0A507C9X8"/>
<dbReference type="InterPro" id="IPR058210">
    <property type="entry name" value="SACS/Nov_dom"/>
</dbReference>
<feature type="region of interest" description="Disordered" evidence="1">
    <location>
        <begin position="1467"/>
        <end position="1524"/>
    </location>
</feature>
<feature type="region of interest" description="Disordered" evidence="1">
    <location>
        <begin position="1397"/>
        <end position="1449"/>
    </location>
</feature>
<dbReference type="EMBL" id="QEAO01000014">
    <property type="protein sequence ID" value="TPX34353.1"/>
    <property type="molecule type" value="Genomic_DNA"/>
</dbReference>
<sequence length="1729" mass="192099">MASDFLSLRSQLKTSNVESEAVEINQRALIDKILARYSTEYTFFRELLQNSNDANATEVTITFQTKGGKANAASTITYSNNGRPFRDEDWYRLRKIAEGNPDQDKIGFFGVGFYSLFSVCEEPLVTSGTGCMAFFWKGDSLYTKRGPAPTASDLTTFFLELREPLDIPNIADFGRFLATSVPFTANLRNVSVIVDTETVFSLHKKTAEARPLTFPKNLYQTVSPNSMLTLDQVNVSQIQLDVDAMLSFDRSKGRQGTKTSFSIFMRVATAGFGVRLATKFAQEMERTTKKKPPTKTSLQIMWSTFDEYDSSSGVRGQNSVFSDLLPAPGEQGRIFIGFPTHQTTGCSMHLAAHLIPTVERESIDFVDRTLTIWNQEILVVGALVARILYEDEMTSIQKLYPEVQSDPAAKEWMEKKGAHAMMSFNFKASTPHSVVAKILGSYFLKQSSEQLTIMSSRGVMPANKVRILDPSMSAFIKNIPFVPELVAKQCAEMIKNLEKDGVVRTTTVEDVLEELGQRTLTSDEFIALMKWWVALRGKTFIPDSIVSRFLQLAVIPPTSIPGVTTKMTLAHIKSHMNVKIIPPDCPAPSNSLPSDIAKSFTKNELEQVFGWMELTLVEWCNFLAREKTEDLEMSAPFTERILGVVSRAWGNISQDNKVLIISIFCIMKCIPTRSGMKLPEQAYFKNVTLFADLPSVAFANPKSVSEVMLKAFGVREHVELQTIFDRLGTELGWDHHQLVKYLATIQAKLSNLEFDRLRATALFPREAETEAGIKRYRASELYAPDDKLRKLGVSILKWDKWRSQSDEAKLMMTLGLKTVVPLSDLFAMMATATEPSKRALLLEYFIDNHKTTYASIYRPETVQIPFLPTVDASTYAKPADCFSEPGGLVMGFLVLKPDLKPHADKFGCRPHPPSDQLVARLRERPPPPQSAVAMFTYLASRQHDFTVRDWTLIRDSKFIPVPITTTSPPTYKCMTPGDVYFNTGSKNEYADFFTFVDFGHVANTFLRAAGVKDEPTPAELAQQLVKSPRQFLDASGTEKYLGLLRRMATNFSSLSQNAALLRDMRSSAFLIGLKGDGGSDVEVVKSVPTVVGNDAAATTTLAHDGIEGDGAKVQVTLAKASDIYLIDDTILQQIFQPLSCILEPLLENFYEQLGSSWLSPQVQQSWSVPRNNHMETDKSKDLQKLIRQRAPLLLYDGHRMRTVKEVVNNAESLLKDIMVIEVKEIEIVRTFKGNKNRQNTTSCLLVDERSRQNYVFVAGEYDFFDVAQALGRVVFRHPRLNDTLLLSTLLSTSLVNLKRKGFPIDRILNISSQKIKNAATIPDTPPPSSPAAVSTESSSKEAVGMPDMPDATPQVRSYVRQLLGMFPDADSEVVRRAVEAEKSGKDVVTNVSNRMLDQGYPRASNPINRSKPVPPIPPAALTAQQANGDSQNGVVARNNPPTPEKDAATDDFFGVINRFAENMRSTVFGGGPSSSNSNGGLSSPAPPSATSSNNQLSTTQSIRSANDEQGTKPPIDPSQTSQIRNSLSRSIQTLKSTKDSTFSATVPSDPPAIPSNQSPVCRVIAENDMIMINSVDGLSFYRDRRVAATDESVTNMAGIQRFVKLIKVLAQVYSLDLRACSIYVDVDGTTIAFNRGRSLFFNVRYYLGLHYPLVKGNGVARIPGGFGGRDEDVPDAAETYYYWFLVFAHELAHNFAHGHDSDHEFYLTSFAEHFMSNLIKQMLVQGVSV</sequence>
<feature type="compositionally biased region" description="Low complexity" evidence="1">
    <location>
        <begin position="1473"/>
        <end position="1501"/>
    </location>
</feature>
<name>A0A507C9X8_9FUNG</name>
<protein>
    <recommendedName>
        <fullName evidence="2">Sacsin/Nov domain-containing protein</fullName>
    </recommendedName>
</protein>